<proteinExistence type="predicted"/>
<feature type="compositionally biased region" description="Low complexity" evidence="1">
    <location>
        <begin position="211"/>
        <end position="235"/>
    </location>
</feature>
<evidence type="ECO:0000256" key="2">
    <source>
        <dbReference type="SAM" id="Phobius"/>
    </source>
</evidence>
<organism evidence="3 4">
    <name type="scientific">Actinacidiphila alni</name>
    <dbReference type="NCBI Taxonomy" id="380248"/>
    <lineage>
        <taxon>Bacteria</taxon>
        <taxon>Bacillati</taxon>
        <taxon>Actinomycetota</taxon>
        <taxon>Actinomycetes</taxon>
        <taxon>Kitasatosporales</taxon>
        <taxon>Streptomycetaceae</taxon>
        <taxon>Actinacidiphila</taxon>
    </lineage>
</organism>
<dbReference type="AlphaFoldDB" id="A0A1I2G1G8"/>
<evidence type="ECO:0000313" key="4">
    <source>
        <dbReference type="Proteomes" id="UP000199323"/>
    </source>
</evidence>
<feature type="transmembrane region" description="Helical" evidence="2">
    <location>
        <begin position="144"/>
        <end position="161"/>
    </location>
</feature>
<evidence type="ECO:0000256" key="1">
    <source>
        <dbReference type="SAM" id="MobiDB-lite"/>
    </source>
</evidence>
<feature type="compositionally biased region" description="Basic and acidic residues" evidence="1">
    <location>
        <begin position="345"/>
        <end position="354"/>
    </location>
</feature>
<dbReference type="STRING" id="380248.SAMN05216251_108164"/>
<dbReference type="Proteomes" id="UP000199323">
    <property type="component" value="Unassembled WGS sequence"/>
</dbReference>
<keyword evidence="2" id="KW-0472">Membrane</keyword>
<protein>
    <submittedName>
        <fullName evidence="3">Uncharacterized protein</fullName>
    </submittedName>
</protein>
<keyword evidence="2" id="KW-0812">Transmembrane</keyword>
<dbReference type="RefSeq" id="WP_093714146.1">
    <property type="nucleotide sequence ID" value="NZ_FONG01000008.1"/>
</dbReference>
<name>A0A1I2G1G8_9ACTN</name>
<feature type="compositionally biased region" description="Acidic residues" evidence="1">
    <location>
        <begin position="65"/>
        <end position="77"/>
    </location>
</feature>
<feature type="region of interest" description="Disordered" evidence="1">
    <location>
        <begin position="57"/>
        <end position="77"/>
    </location>
</feature>
<keyword evidence="4" id="KW-1185">Reference proteome</keyword>
<gene>
    <name evidence="3" type="ORF">SAMN05216251_108164</name>
</gene>
<feature type="region of interest" description="Disordered" evidence="1">
    <location>
        <begin position="96"/>
        <end position="133"/>
    </location>
</feature>
<dbReference type="InterPro" id="IPR053779">
    <property type="entry name" value="GlpR"/>
</dbReference>
<dbReference type="EMBL" id="FONG01000008">
    <property type="protein sequence ID" value="SFF10491.1"/>
    <property type="molecule type" value="Genomic_DNA"/>
</dbReference>
<sequence>MSSSGLIYAVIVGAWAAYLVPMWLRRQDELNEARPTERFSTAIRLLSGRAAMERRVAKARGESVEPAEDEADDASEDDLTASVDVRGLAVPATEVRPGVLQQGAHTGPGARGAQHPAHSGHGAPGTRSGVPNPRAKVLARRRRTTTLLFLAFTVGAIAAAVGGFALLWAPAIPAVLLTIYIGQMRRQERRRFEVRIDQQHAAEAARRLRARPAPAAAEEPQPAPAQRSAPAPSSRTADRRALVEQTDHAEWVDQQRAQQSDDDGWEPVPVPLPTYVTAPVAPRTPGGIDPGAPDTWSSARSGTAAPEAAPAAPERPAAPAAPQPQSRRPRPRTPRTPLFDQYADPSERPRAANE</sequence>
<reference evidence="3 4" key="1">
    <citation type="submission" date="2016-10" db="EMBL/GenBank/DDBJ databases">
        <authorList>
            <person name="de Groot N.N."/>
        </authorList>
    </citation>
    <scope>NUCLEOTIDE SEQUENCE [LARGE SCALE GENOMIC DNA]</scope>
    <source>
        <strain evidence="3 4">CGMCC 4.3510</strain>
    </source>
</reference>
<feature type="region of interest" description="Disordered" evidence="1">
    <location>
        <begin position="203"/>
        <end position="354"/>
    </location>
</feature>
<dbReference type="NCBIfam" id="NF045516">
    <property type="entry name" value="GlpR"/>
    <property type="match status" value="1"/>
</dbReference>
<keyword evidence="2" id="KW-1133">Transmembrane helix</keyword>
<feature type="compositionally biased region" description="Basic and acidic residues" evidence="1">
    <location>
        <begin position="236"/>
        <end position="253"/>
    </location>
</feature>
<dbReference type="OrthoDB" id="3218604at2"/>
<feature type="transmembrane region" description="Helical" evidence="2">
    <location>
        <begin position="6"/>
        <end position="24"/>
    </location>
</feature>
<accession>A0A1I2G1G8</accession>
<evidence type="ECO:0000313" key="3">
    <source>
        <dbReference type="EMBL" id="SFF10491.1"/>
    </source>
</evidence>
<feature type="compositionally biased region" description="Low complexity" evidence="1">
    <location>
        <begin position="299"/>
        <end position="326"/>
    </location>
</feature>